<feature type="region of interest" description="Disordered" evidence="1">
    <location>
        <begin position="1"/>
        <end position="20"/>
    </location>
</feature>
<dbReference type="PaxDb" id="3055-EDP03724"/>
<proteinExistence type="predicted"/>
<evidence type="ECO:0000313" key="3">
    <source>
        <dbReference type="Proteomes" id="UP000006906"/>
    </source>
</evidence>
<dbReference type="Proteomes" id="UP000006906">
    <property type="component" value="Chromosome 14"/>
</dbReference>
<dbReference type="AlphaFoldDB" id="A0A2K3CYC7"/>
<dbReference type="EMBL" id="CM008975">
    <property type="protein sequence ID" value="PNW73282.1"/>
    <property type="molecule type" value="Genomic_DNA"/>
</dbReference>
<dbReference type="KEGG" id="cre:CHLRE_14g626300v5"/>
<reference evidence="2 3" key="1">
    <citation type="journal article" date="2007" name="Science">
        <title>The Chlamydomonas genome reveals the evolution of key animal and plant functions.</title>
        <authorList>
            <person name="Merchant S.S."/>
            <person name="Prochnik S.E."/>
            <person name="Vallon O."/>
            <person name="Harris E.H."/>
            <person name="Karpowicz S.J."/>
            <person name="Witman G.B."/>
            <person name="Terry A."/>
            <person name="Salamov A."/>
            <person name="Fritz-Laylin L.K."/>
            <person name="Marechal-Drouard L."/>
            <person name="Marshall W.F."/>
            <person name="Qu L.H."/>
            <person name="Nelson D.R."/>
            <person name="Sanderfoot A.A."/>
            <person name="Spalding M.H."/>
            <person name="Kapitonov V.V."/>
            <person name="Ren Q."/>
            <person name="Ferris P."/>
            <person name="Lindquist E."/>
            <person name="Shapiro H."/>
            <person name="Lucas S.M."/>
            <person name="Grimwood J."/>
            <person name="Schmutz J."/>
            <person name="Cardol P."/>
            <person name="Cerutti H."/>
            <person name="Chanfreau G."/>
            <person name="Chen C.L."/>
            <person name="Cognat V."/>
            <person name="Croft M.T."/>
            <person name="Dent R."/>
            <person name="Dutcher S."/>
            <person name="Fernandez E."/>
            <person name="Fukuzawa H."/>
            <person name="Gonzalez-Ballester D."/>
            <person name="Gonzalez-Halphen D."/>
            <person name="Hallmann A."/>
            <person name="Hanikenne M."/>
            <person name="Hippler M."/>
            <person name="Inwood W."/>
            <person name="Jabbari K."/>
            <person name="Kalanon M."/>
            <person name="Kuras R."/>
            <person name="Lefebvre P.A."/>
            <person name="Lemaire S.D."/>
            <person name="Lobanov A.V."/>
            <person name="Lohr M."/>
            <person name="Manuell A."/>
            <person name="Meier I."/>
            <person name="Mets L."/>
            <person name="Mittag M."/>
            <person name="Mittelmeier T."/>
            <person name="Moroney J.V."/>
            <person name="Moseley J."/>
            <person name="Napoli C."/>
            <person name="Nedelcu A.M."/>
            <person name="Niyogi K."/>
            <person name="Novoselov S.V."/>
            <person name="Paulsen I.T."/>
            <person name="Pazour G."/>
            <person name="Purton S."/>
            <person name="Ral J.P."/>
            <person name="Riano-Pachon D.M."/>
            <person name="Riekhof W."/>
            <person name="Rymarquis L."/>
            <person name="Schroda M."/>
            <person name="Stern D."/>
            <person name="Umen J."/>
            <person name="Willows R."/>
            <person name="Wilson N."/>
            <person name="Zimmer S.L."/>
            <person name="Allmer J."/>
            <person name="Balk J."/>
            <person name="Bisova K."/>
            <person name="Chen C.J."/>
            <person name="Elias M."/>
            <person name="Gendler K."/>
            <person name="Hauser C."/>
            <person name="Lamb M.R."/>
            <person name="Ledford H."/>
            <person name="Long J.C."/>
            <person name="Minagawa J."/>
            <person name="Page M.D."/>
            <person name="Pan J."/>
            <person name="Pootakham W."/>
            <person name="Roje S."/>
            <person name="Rose A."/>
            <person name="Stahlberg E."/>
            <person name="Terauchi A.M."/>
            <person name="Yang P."/>
            <person name="Ball S."/>
            <person name="Bowler C."/>
            <person name="Dieckmann C.L."/>
            <person name="Gladyshev V.N."/>
            <person name="Green P."/>
            <person name="Jorgensen R."/>
            <person name="Mayfield S."/>
            <person name="Mueller-Roeber B."/>
            <person name="Rajamani S."/>
            <person name="Sayre R.T."/>
            <person name="Brokstein P."/>
            <person name="Dubchak I."/>
            <person name="Goodstein D."/>
            <person name="Hornick L."/>
            <person name="Huang Y.W."/>
            <person name="Jhaveri J."/>
            <person name="Luo Y."/>
            <person name="Martinez D."/>
            <person name="Ngau W.C."/>
            <person name="Otillar B."/>
            <person name="Poliakov A."/>
            <person name="Porter A."/>
            <person name="Szajkowski L."/>
            <person name="Werner G."/>
            <person name="Zhou K."/>
            <person name="Grigoriev I.V."/>
            <person name="Rokhsar D.S."/>
            <person name="Grossman A.R."/>
        </authorList>
    </citation>
    <scope>NUCLEOTIDE SEQUENCE [LARGE SCALE GENOMIC DNA]</scope>
    <source>
        <strain evidence="3">CC-503</strain>
    </source>
</reference>
<dbReference type="OrthoDB" id="190541at2759"/>
<keyword evidence="3" id="KW-1185">Reference proteome</keyword>
<dbReference type="RefSeq" id="XP_042916954.1">
    <property type="nucleotide sequence ID" value="XM_043070281.1"/>
</dbReference>
<accession>A0A2K3CYC7</accession>
<name>A0A2K3CYC7_CHLRE</name>
<sequence>MGQVRQQFKANKQERDEDKIKGQVEEALNALRSAAWTFGKHGSSLPIFPVPHQRGVSRDNATN</sequence>
<dbReference type="InParanoid" id="A0A2K3CYC7"/>
<organism evidence="2 3">
    <name type="scientific">Chlamydomonas reinhardtii</name>
    <name type="common">Chlamydomonas smithii</name>
    <dbReference type="NCBI Taxonomy" id="3055"/>
    <lineage>
        <taxon>Eukaryota</taxon>
        <taxon>Viridiplantae</taxon>
        <taxon>Chlorophyta</taxon>
        <taxon>core chlorophytes</taxon>
        <taxon>Chlorophyceae</taxon>
        <taxon>CS clade</taxon>
        <taxon>Chlamydomonadales</taxon>
        <taxon>Chlamydomonadaceae</taxon>
        <taxon>Chlamydomonas</taxon>
    </lineage>
</organism>
<gene>
    <name evidence="2" type="ORF">CHLRE_14g626300v5</name>
</gene>
<feature type="compositionally biased region" description="Basic and acidic residues" evidence="1">
    <location>
        <begin position="11"/>
        <end position="20"/>
    </location>
</feature>
<dbReference type="ExpressionAtlas" id="A0A2K3CYC7">
    <property type="expression patterns" value="baseline and differential"/>
</dbReference>
<protein>
    <submittedName>
        <fullName evidence="2">Uncharacterized protein</fullName>
    </submittedName>
</protein>
<dbReference type="GeneID" id="5718289"/>
<dbReference type="Gramene" id="PNW73282">
    <property type="protein sequence ID" value="PNW73282"/>
    <property type="gene ID" value="CHLRE_14g626300v5"/>
</dbReference>
<evidence type="ECO:0000256" key="1">
    <source>
        <dbReference type="SAM" id="MobiDB-lite"/>
    </source>
</evidence>
<feature type="compositionally biased region" description="Polar residues" evidence="1">
    <location>
        <begin position="1"/>
        <end position="10"/>
    </location>
</feature>
<evidence type="ECO:0000313" key="2">
    <source>
        <dbReference type="EMBL" id="PNW73282.1"/>
    </source>
</evidence>